<proteinExistence type="inferred from homology"/>
<dbReference type="InterPro" id="IPR002068">
    <property type="entry name" value="A-crystallin/Hsp20_dom"/>
</dbReference>
<dbReference type="CDD" id="cd06471">
    <property type="entry name" value="ACD_LpsHSP_like"/>
    <property type="match status" value="1"/>
</dbReference>
<dbReference type="InterPro" id="IPR008978">
    <property type="entry name" value="HSP20-like_chaperone"/>
</dbReference>
<accession>E9SEX4</accession>
<name>E9SEX4_RUMAL</name>
<evidence type="ECO:0000256" key="1">
    <source>
        <dbReference type="PROSITE-ProRule" id="PRU00285"/>
    </source>
</evidence>
<dbReference type="InterPro" id="IPR031107">
    <property type="entry name" value="Small_HSP"/>
</dbReference>
<dbReference type="Proteomes" id="UP000004259">
    <property type="component" value="Unassembled WGS sequence"/>
</dbReference>
<comment type="similarity">
    <text evidence="1 2">Belongs to the small heat shock protein (HSP20) family.</text>
</comment>
<keyword evidence="5" id="KW-1185">Reference proteome</keyword>
<sequence>MLYPSIFGENLFDDFFRFPDFDFSRDVEKKLYGKHAAQVMKTDVHEHDDHYEIVIDLPGFKKDQINLELQDGYLTVSAAKGLDKDEKTEKGKLIRQERYAGAMQRSFYIGDTVTEADVKAKFEDGVLDICVPKAEPKKLENHKYIAIAG</sequence>
<dbReference type="PANTHER" id="PTHR11527">
    <property type="entry name" value="HEAT-SHOCK PROTEIN 20 FAMILY MEMBER"/>
    <property type="match status" value="1"/>
</dbReference>
<dbReference type="OrthoDB" id="9811615at2"/>
<dbReference type="RefSeq" id="WP_002851430.1">
    <property type="nucleotide sequence ID" value="NZ_ADKM02000107.1"/>
</dbReference>
<dbReference type="Pfam" id="PF00011">
    <property type="entry name" value="HSP20"/>
    <property type="match status" value="1"/>
</dbReference>
<feature type="domain" description="SHSP" evidence="3">
    <location>
        <begin position="33"/>
        <end position="149"/>
    </location>
</feature>
<evidence type="ECO:0000313" key="4">
    <source>
        <dbReference type="EMBL" id="EGC02177.1"/>
    </source>
</evidence>
<dbReference type="PROSITE" id="PS01031">
    <property type="entry name" value="SHSP"/>
    <property type="match status" value="1"/>
</dbReference>
<organism evidence="4 5">
    <name type="scientific">Ruminococcus albus 8</name>
    <dbReference type="NCBI Taxonomy" id="246199"/>
    <lineage>
        <taxon>Bacteria</taxon>
        <taxon>Bacillati</taxon>
        <taxon>Bacillota</taxon>
        <taxon>Clostridia</taxon>
        <taxon>Eubacteriales</taxon>
        <taxon>Oscillospiraceae</taxon>
        <taxon>Ruminococcus</taxon>
    </lineage>
</organism>
<dbReference type="AlphaFoldDB" id="E9SEX4"/>
<dbReference type="eggNOG" id="COG0071">
    <property type="taxonomic scope" value="Bacteria"/>
</dbReference>
<dbReference type="SUPFAM" id="SSF49764">
    <property type="entry name" value="HSP20-like chaperones"/>
    <property type="match status" value="1"/>
</dbReference>
<dbReference type="Gene3D" id="2.60.40.790">
    <property type="match status" value="1"/>
</dbReference>
<evidence type="ECO:0000256" key="2">
    <source>
        <dbReference type="RuleBase" id="RU003616"/>
    </source>
</evidence>
<reference evidence="4 5" key="1">
    <citation type="submission" date="2011-02" db="EMBL/GenBank/DDBJ databases">
        <authorList>
            <person name="Nelson K.E."/>
            <person name="Sutton G."/>
            <person name="Torralba M."/>
            <person name="Durkin S."/>
            <person name="Harkins D."/>
            <person name="Montgomery R."/>
            <person name="Ziemer C."/>
            <person name="Klaassens E."/>
            <person name="Ocuiv P."/>
            <person name="Morrison M."/>
        </authorList>
    </citation>
    <scope>NUCLEOTIDE SEQUENCE [LARGE SCALE GENOMIC DNA]</scope>
    <source>
        <strain evidence="4 5">8</strain>
    </source>
</reference>
<protein>
    <submittedName>
        <fullName evidence="4">Chaperone, Hsp20 family</fullName>
    </submittedName>
</protein>
<comment type="caution">
    <text evidence="4">The sequence shown here is derived from an EMBL/GenBank/DDBJ whole genome shotgun (WGS) entry which is preliminary data.</text>
</comment>
<gene>
    <name evidence="4" type="ORF">CUS_4595</name>
</gene>
<dbReference type="EMBL" id="ADKM02000107">
    <property type="protein sequence ID" value="EGC02177.1"/>
    <property type="molecule type" value="Genomic_DNA"/>
</dbReference>
<dbReference type="STRING" id="246199.CUS_4595"/>
<evidence type="ECO:0000313" key="5">
    <source>
        <dbReference type="Proteomes" id="UP000004259"/>
    </source>
</evidence>
<evidence type="ECO:0000259" key="3">
    <source>
        <dbReference type="PROSITE" id="PS01031"/>
    </source>
</evidence>